<dbReference type="SUPFAM" id="SSF143081">
    <property type="entry name" value="BB1717-like"/>
    <property type="match status" value="1"/>
</dbReference>
<comment type="caution">
    <text evidence="1">The sequence shown here is derived from an EMBL/GenBank/DDBJ whole genome shotgun (WGS) entry which is preliminary data.</text>
</comment>
<dbReference type="InterPro" id="IPR003738">
    <property type="entry name" value="SRAP"/>
</dbReference>
<dbReference type="GO" id="GO:0106300">
    <property type="term" value="P:protein-DNA covalent cross-linking repair"/>
    <property type="evidence" value="ECO:0007669"/>
    <property type="project" value="InterPro"/>
</dbReference>
<reference evidence="1" key="1">
    <citation type="journal article" date="2013" name="Genome Biol.">
        <title>Comparative genomics of the core and accessory genomes of 48 Sinorhizobium strains comprising five genospecies.</title>
        <authorList>
            <person name="Sugawara M."/>
            <person name="Epstein B."/>
            <person name="Badgley B.D."/>
            <person name="Unno T."/>
            <person name="Xu L."/>
            <person name="Reese J."/>
            <person name="Gyaneshwar P."/>
            <person name="Denny R."/>
            <person name="Mudge J."/>
            <person name="Bharti A.K."/>
            <person name="Farmer A.D."/>
            <person name="May G.D."/>
            <person name="Woodward J.E."/>
            <person name="Medigue C."/>
            <person name="Vallenet D."/>
            <person name="Lajus A."/>
            <person name="Rouy Z."/>
            <person name="Martinez-Vaz B."/>
            <person name="Tiffin P."/>
            <person name="Young N.D."/>
            <person name="Sadowsky M.J."/>
        </authorList>
    </citation>
    <scope>NUCLEOTIDE SEQUENCE</scope>
    <source>
        <strain evidence="1">M30</strain>
    </source>
</reference>
<accession>A0A6A7ZYM6</accession>
<dbReference type="GO" id="GO:0003697">
    <property type="term" value="F:single-stranded DNA binding"/>
    <property type="evidence" value="ECO:0007669"/>
    <property type="project" value="InterPro"/>
</dbReference>
<dbReference type="AlphaFoldDB" id="A0A6A7ZYM6"/>
<name>A0A6A7ZYM6_RHIML</name>
<dbReference type="Pfam" id="PF02586">
    <property type="entry name" value="SRAP"/>
    <property type="match status" value="1"/>
</dbReference>
<sequence length="176" mass="20266">MWGCCSCYVLTMTSATVFQSDAPLDERRVIIRRHDGDVEMVELPWGLRPRDGDARAVNVVRSEGRTFPTHRCLVPASEFRHRTFSFSLANGDWFYFAGIWRPAINDWPESYAILTIEANDDLAPFHDRQMVVLRREQRMAWFDGLVPEGEILRRLPAGTFRVTRHSTSPVQPMLAV</sequence>
<dbReference type="InterPro" id="IPR036590">
    <property type="entry name" value="SRAP-like"/>
</dbReference>
<organism evidence="1">
    <name type="scientific">Rhizobium meliloti</name>
    <name type="common">Ensifer meliloti</name>
    <name type="synonym">Sinorhizobium meliloti</name>
    <dbReference type="NCBI Taxonomy" id="382"/>
    <lineage>
        <taxon>Bacteria</taxon>
        <taxon>Pseudomonadati</taxon>
        <taxon>Pseudomonadota</taxon>
        <taxon>Alphaproteobacteria</taxon>
        <taxon>Hyphomicrobiales</taxon>
        <taxon>Rhizobiaceae</taxon>
        <taxon>Sinorhizobium/Ensifer group</taxon>
        <taxon>Sinorhizobium</taxon>
    </lineage>
</organism>
<dbReference type="Gene3D" id="3.90.1680.10">
    <property type="entry name" value="SOS response associated peptidase-like"/>
    <property type="match status" value="1"/>
</dbReference>
<gene>
    <name evidence="1" type="ORF">GHK45_24390</name>
</gene>
<dbReference type="EMBL" id="WISP01000174">
    <property type="protein sequence ID" value="MQW06752.1"/>
    <property type="molecule type" value="Genomic_DNA"/>
</dbReference>
<proteinExistence type="predicted"/>
<evidence type="ECO:0000313" key="1">
    <source>
        <dbReference type="EMBL" id="MQW06752.1"/>
    </source>
</evidence>
<protein>
    <submittedName>
        <fullName evidence="1">SOS response-associated peptidase</fullName>
    </submittedName>
</protein>